<dbReference type="RefSeq" id="WP_006164715.1">
    <property type="nucleotide sequence ID" value="NZ_AHJE01000235.1"/>
</dbReference>
<dbReference type="PATRIC" id="fig|1127483.3.peg.8277"/>
<comment type="similarity">
    <text evidence="1">Belongs to the UPF0065 (bug) family.</text>
</comment>
<dbReference type="Gene3D" id="3.40.190.10">
    <property type="entry name" value="Periplasmic binding protein-like II"/>
    <property type="match status" value="1"/>
</dbReference>
<dbReference type="Proteomes" id="UP000005808">
    <property type="component" value="Unassembled WGS sequence"/>
</dbReference>
<evidence type="ECO:0000313" key="4">
    <source>
        <dbReference type="EMBL" id="EHP37623.1"/>
    </source>
</evidence>
<proteinExistence type="inferred from homology"/>
<dbReference type="PANTHER" id="PTHR42928">
    <property type="entry name" value="TRICARBOXYLATE-BINDING PROTEIN"/>
    <property type="match status" value="1"/>
</dbReference>
<dbReference type="PANTHER" id="PTHR42928:SF5">
    <property type="entry name" value="BLR1237 PROTEIN"/>
    <property type="match status" value="1"/>
</dbReference>
<comment type="caution">
    <text evidence="4">The sequence shown here is derived from an EMBL/GenBank/DDBJ whole genome shotgun (WGS) entry which is preliminary data.</text>
</comment>
<organism evidence="4 5">
    <name type="scientific">Cupriavidus basilensis OR16</name>
    <dbReference type="NCBI Taxonomy" id="1127483"/>
    <lineage>
        <taxon>Bacteria</taxon>
        <taxon>Pseudomonadati</taxon>
        <taxon>Pseudomonadota</taxon>
        <taxon>Betaproteobacteria</taxon>
        <taxon>Burkholderiales</taxon>
        <taxon>Burkholderiaceae</taxon>
        <taxon>Cupriavidus</taxon>
    </lineage>
</organism>
<dbReference type="SUPFAM" id="SSF53850">
    <property type="entry name" value="Periplasmic binding protein-like II"/>
    <property type="match status" value="1"/>
</dbReference>
<evidence type="ECO:0000256" key="3">
    <source>
        <dbReference type="SAM" id="SignalP"/>
    </source>
</evidence>
<dbReference type="OrthoDB" id="5171643at2"/>
<accession>H1SIN0</accession>
<evidence type="ECO:0000256" key="1">
    <source>
        <dbReference type="ARBA" id="ARBA00006987"/>
    </source>
</evidence>
<keyword evidence="4" id="KW-0675">Receptor</keyword>
<dbReference type="Pfam" id="PF03401">
    <property type="entry name" value="TctC"/>
    <property type="match status" value="1"/>
</dbReference>
<dbReference type="EMBL" id="AHJE01000235">
    <property type="protein sequence ID" value="EHP37623.1"/>
    <property type="molecule type" value="Genomic_DNA"/>
</dbReference>
<feature type="chain" id="PRO_5003554584" evidence="3">
    <location>
        <begin position="26"/>
        <end position="348"/>
    </location>
</feature>
<sequence>MKHPARLNVLLVSACAAVAWGTSLGAGTDAAPFPTHPIRLVVPFTSGGIADVMSRVLAEKLKESLGQSVVVENRPGAGTMLASEYVARADADGYTLLMAAASLTIAPAVYPRGRVRYDPVRDFAPVSLVAEVPQVLVASPAFPVKNVGELIAYARLHPDQVNYASSGAGTSNHLGAEHFNQMAHIHMKHVPYKGTMQGLNDVVAGHAQVMFADLAAADAFIKAGKLTALGLTSAKPLPSRRPTERGRTQGLAQRRGQGALCRAQCRPGAEQPRGVQALHRQRYRQVVGHRAGDWGLRGVRLPCRAGFGGPPCLSRHSPQIAAAILVTGHGWLRAVFRFRFRVPSQQQQ</sequence>
<evidence type="ECO:0000313" key="5">
    <source>
        <dbReference type="Proteomes" id="UP000005808"/>
    </source>
</evidence>
<reference evidence="4 5" key="1">
    <citation type="journal article" date="2012" name="J. Bacteriol.">
        <title>De Novo Genome Project of Cupriavidus basilensis OR16.</title>
        <authorList>
            <person name="Cserhati M."/>
            <person name="Kriszt B."/>
            <person name="Szoboszlay S."/>
            <person name="Toth A."/>
            <person name="Szabo I."/>
            <person name="Tancsics A."/>
            <person name="Nagy I."/>
            <person name="Horvath B."/>
            <person name="Nagy I."/>
            <person name="Kukolya J."/>
        </authorList>
    </citation>
    <scope>NUCLEOTIDE SEQUENCE [LARGE SCALE GENOMIC DNA]</scope>
    <source>
        <strain evidence="4 5">OR16</strain>
    </source>
</reference>
<protein>
    <submittedName>
        <fullName evidence="4">Extra-cytoplasmic solute receptor family protein 110</fullName>
    </submittedName>
</protein>
<feature type="region of interest" description="Disordered" evidence="2">
    <location>
        <begin position="234"/>
        <end position="253"/>
    </location>
</feature>
<evidence type="ECO:0000256" key="2">
    <source>
        <dbReference type="SAM" id="MobiDB-lite"/>
    </source>
</evidence>
<dbReference type="Gene3D" id="3.40.190.150">
    <property type="entry name" value="Bordetella uptake gene, domain 1"/>
    <property type="match status" value="1"/>
</dbReference>
<dbReference type="InterPro" id="IPR042100">
    <property type="entry name" value="Bug_dom1"/>
</dbReference>
<name>H1SIN0_9BURK</name>
<keyword evidence="3" id="KW-0732">Signal</keyword>
<dbReference type="InterPro" id="IPR005064">
    <property type="entry name" value="BUG"/>
</dbReference>
<gene>
    <name evidence="4" type="ORF">OR16_41789</name>
</gene>
<dbReference type="AlphaFoldDB" id="H1SIN0"/>
<feature type="signal peptide" evidence="3">
    <location>
        <begin position="1"/>
        <end position="25"/>
    </location>
</feature>